<feature type="domain" description="Phospholipid/glycerol acyltransferase" evidence="4">
    <location>
        <begin position="83"/>
        <end position="200"/>
    </location>
</feature>
<comment type="pathway">
    <text evidence="1">Lipid metabolism.</text>
</comment>
<dbReference type="CDD" id="cd07989">
    <property type="entry name" value="LPLAT_AGPAT-like"/>
    <property type="match status" value="1"/>
</dbReference>
<evidence type="ECO:0000256" key="3">
    <source>
        <dbReference type="ARBA" id="ARBA00023315"/>
    </source>
</evidence>
<evidence type="ECO:0000313" key="5">
    <source>
        <dbReference type="EMBL" id="HJA08959.1"/>
    </source>
</evidence>
<dbReference type="PANTHER" id="PTHR10434:SF40">
    <property type="entry name" value="1-ACYL-SN-GLYCEROL-3-PHOSPHATE ACYLTRANSFERASE"/>
    <property type="match status" value="1"/>
</dbReference>
<evidence type="ECO:0000256" key="2">
    <source>
        <dbReference type="ARBA" id="ARBA00022679"/>
    </source>
</evidence>
<dbReference type="Pfam" id="PF01553">
    <property type="entry name" value="Acyltransferase"/>
    <property type="match status" value="1"/>
</dbReference>
<comment type="caution">
    <text evidence="5">The sequence shown here is derived from an EMBL/GenBank/DDBJ whole genome shotgun (WGS) entry which is preliminary data.</text>
</comment>
<evidence type="ECO:0000256" key="1">
    <source>
        <dbReference type="ARBA" id="ARBA00005189"/>
    </source>
</evidence>
<dbReference type="Proteomes" id="UP000824225">
    <property type="component" value="Unassembled WGS sequence"/>
</dbReference>
<dbReference type="AlphaFoldDB" id="A0A9D2HEF5"/>
<sequence length="259" mass="28350">MSNHPYARDYRTPSPMPRSLPSLRFYARLAGILYRAGKKAARGVYSADDWIFSSEEVGHALESVGADIRIEGFEHVCGLNGPCVFVANHMSTLETFFLPCIIQPVRDVTFVVKDSLLKYPCLGPVLRSREPLVVGRANPREDLAVVLDGGRRHLDAGRSVIIFPQGTRSGTVDEARFSSLGVKLARKAGVPVLPVALKTDAWGTGAFIKDIGFIRPQLPVRFLFGTPVPVTGNGKEEHAAVVDFIKKTFDGWASEDGRD</sequence>
<gene>
    <name evidence="5" type="ORF">H9962_07195</name>
</gene>
<dbReference type="GO" id="GO:0006654">
    <property type="term" value="P:phosphatidic acid biosynthetic process"/>
    <property type="evidence" value="ECO:0007669"/>
    <property type="project" value="TreeGrafter"/>
</dbReference>
<dbReference type="SUPFAM" id="SSF69593">
    <property type="entry name" value="Glycerol-3-phosphate (1)-acyltransferase"/>
    <property type="match status" value="1"/>
</dbReference>
<reference evidence="5" key="1">
    <citation type="journal article" date="2021" name="PeerJ">
        <title>Extensive microbial diversity within the chicken gut microbiome revealed by metagenomics and culture.</title>
        <authorList>
            <person name="Gilroy R."/>
            <person name="Ravi A."/>
            <person name="Getino M."/>
            <person name="Pursley I."/>
            <person name="Horton D.L."/>
            <person name="Alikhan N.F."/>
            <person name="Baker D."/>
            <person name="Gharbi K."/>
            <person name="Hall N."/>
            <person name="Watson M."/>
            <person name="Adriaenssens E.M."/>
            <person name="Foster-Nyarko E."/>
            <person name="Jarju S."/>
            <person name="Secka A."/>
            <person name="Antonio M."/>
            <person name="Oren A."/>
            <person name="Chaudhuri R.R."/>
            <person name="La Ragione R."/>
            <person name="Hildebrand F."/>
            <person name="Pallen M.J."/>
        </authorList>
    </citation>
    <scope>NUCLEOTIDE SEQUENCE</scope>
    <source>
        <strain evidence="5">CHK186-16707</strain>
    </source>
</reference>
<dbReference type="EMBL" id="DXAN01000023">
    <property type="protein sequence ID" value="HJA08959.1"/>
    <property type="molecule type" value="Genomic_DNA"/>
</dbReference>
<protein>
    <submittedName>
        <fullName evidence="5">1-acyl-sn-glycerol-3-phosphate acyltransferase</fullName>
    </submittedName>
</protein>
<dbReference type="SMART" id="SM00563">
    <property type="entry name" value="PlsC"/>
    <property type="match status" value="1"/>
</dbReference>
<keyword evidence="3 5" id="KW-0012">Acyltransferase</keyword>
<evidence type="ECO:0000313" key="6">
    <source>
        <dbReference type="Proteomes" id="UP000824225"/>
    </source>
</evidence>
<proteinExistence type="predicted"/>
<reference evidence="5" key="2">
    <citation type="submission" date="2021-04" db="EMBL/GenBank/DDBJ databases">
        <authorList>
            <person name="Gilroy R."/>
        </authorList>
    </citation>
    <scope>NUCLEOTIDE SEQUENCE</scope>
    <source>
        <strain evidence="5">CHK186-16707</strain>
    </source>
</reference>
<dbReference type="InterPro" id="IPR002123">
    <property type="entry name" value="Plipid/glycerol_acylTrfase"/>
</dbReference>
<accession>A0A9D2HEF5</accession>
<organism evidence="5 6">
    <name type="scientific">Candidatus Mailhella merdigallinarum</name>
    <dbReference type="NCBI Taxonomy" id="2838658"/>
    <lineage>
        <taxon>Bacteria</taxon>
        <taxon>Pseudomonadati</taxon>
        <taxon>Thermodesulfobacteriota</taxon>
        <taxon>Desulfovibrionia</taxon>
        <taxon>Desulfovibrionales</taxon>
        <taxon>Desulfovibrionaceae</taxon>
        <taxon>Mailhella</taxon>
    </lineage>
</organism>
<dbReference type="GO" id="GO:0003841">
    <property type="term" value="F:1-acylglycerol-3-phosphate O-acyltransferase activity"/>
    <property type="evidence" value="ECO:0007669"/>
    <property type="project" value="TreeGrafter"/>
</dbReference>
<keyword evidence="2" id="KW-0808">Transferase</keyword>
<dbReference type="PANTHER" id="PTHR10434">
    <property type="entry name" value="1-ACYL-SN-GLYCEROL-3-PHOSPHATE ACYLTRANSFERASE"/>
    <property type="match status" value="1"/>
</dbReference>
<name>A0A9D2HEF5_9BACT</name>
<evidence type="ECO:0000259" key="4">
    <source>
        <dbReference type="SMART" id="SM00563"/>
    </source>
</evidence>